<dbReference type="InterPro" id="IPR058245">
    <property type="entry name" value="NreC/VraR/RcsB-like_REC"/>
</dbReference>
<sequence>MSGNTIQIAIVDDHPLILEGLQKLLDNTPGMEIAGCFSSAAECLDFLRTSYADILLLDIGLPDASGLDLCRDVKTLSPSTRVLALSNHSERSMILQMLQQGASGYLLKNVAADELVRCIHEAHEGLLTFSKAIREIMAKPSASALRETPQLTRREKEILLLIADGKTTADIASFLHLSPLTIETHRKNLLQKFGTPNVAAMIKLAVQLGLM</sequence>
<evidence type="ECO:0000256" key="2">
    <source>
        <dbReference type="ARBA" id="ARBA00023125"/>
    </source>
</evidence>
<dbReference type="CDD" id="cd06170">
    <property type="entry name" value="LuxR_C_like"/>
    <property type="match status" value="1"/>
</dbReference>
<dbReference type="SMART" id="SM00421">
    <property type="entry name" value="HTH_LUXR"/>
    <property type="match status" value="1"/>
</dbReference>
<keyword evidence="2" id="KW-0238">DNA-binding</keyword>
<dbReference type="PROSITE" id="PS50110">
    <property type="entry name" value="RESPONSE_REGULATORY"/>
    <property type="match status" value="1"/>
</dbReference>
<protein>
    <submittedName>
        <fullName evidence="6">Response regulator transcription factor</fullName>
    </submittedName>
</protein>
<feature type="domain" description="HTH luxR-type" evidence="4">
    <location>
        <begin position="144"/>
        <end position="209"/>
    </location>
</feature>
<dbReference type="InterPro" id="IPR001789">
    <property type="entry name" value="Sig_transdc_resp-reg_receiver"/>
</dbReference>
<organism evidence="6 7">
    <name type="scientific">Chitinophaga caseinilytica</name>
    <dbReference type="NCBI Taxonomy" id="2267521"/>
    <lineage>
        <taxon>Bacteria</taxon>
        <taxon>Pseudomonadati</taxon>
        <taxon>Bacteroidota</taxon>
        <taxon>Chitinophagia</taxon>
        <taxon>Chitinophagales</taxon>
        <taxon>Chitinophagaceae</taxon>
        <taxon>Chitinophaga</taxon>
    </lineage>
</organism>
<dbReference type="EMBL" id="CP150096">
    <property type="protein sequence ID" value="WZN44901.1"/>
    <property type="molecule type" value="Genomic_DNA"/>
</dbReference>
<dbReference type="InterPro" id="IPR016032">
    <property type="entry name" value="Sig_transdc_resp-reg_C-effctor"/>
</dbReference>
<evidence type="ECO:0000256" key="1">
    <source>
        <dbReference type="ARBA" id="ARBA00022553"/>
    </source>
</evidence>
<accession>A0ABZ2YY37</accession>
<name>A0ABZ2YY37_9BACT</name>
<evidence type="ECO:0000256" key="3">
    <source>
        <dbReference type="PROSITE-ProRule" id="PRU00169"/>
    </source>
</evidence>
<dbReference type="SMART" id="SM00448">
    <property type="entry name" value="REC"/>
    <property type="match status" value="1"/>
</dbReference>
<dbReference type="InterPro" id="IPR011006">
    <property type="entry name" value="CheY-like_superfamily"/>
</dbReference>
<proteinExistence type="predicted"/>
<dbReference type="RefSeq" id="WP_341839661.1">
    <property type="nucleotide sequence ID" value="NZ_CP149792.1"/>
</dbReference>
<dbReference type="Gene3D" id="3.40.50.2300">
    <property type="match status" value="1"/>
</dbReference>
<dbReference type="PROSITE" id="PS00622">
    <property type="entry name" value="HTH_LUXR_1"/>
    <property type="match status" value="1"/>
</dbReference>
<dbReference type="CDD" id="cd17535">
    <property type="entry name" value="REC_NarL-like"/>
    <property type="match status" value="1"/>
</dbReference>
<dbReference type="PRINTS" id="PR00038">
    <property type="entry name" value="HTHLUXR"/>
</dbReference>
<dbReference type="Pfam" id="PF00196">
    <property type="entry name" value="GerE"/>
    <property type="match status" value="1"/>
</dbReference>
<dbReference type="SUPFAM" id="SSF46894">
    <property type="entry name" value="C-terminal effector domain of the bipartite response regulators"/>
    <property type="match status" value="1"/>
</dbReference>
<dbReference type="PROSITE" id="PS50043">
    <property type="entry name" value="HTH_LUXR_2"/>
    <property type="match status" value="1"/>
</dbReference>
<dbReference type="PANTHER" id="PTHR43214:SF43">
    <property type="entry name" value="TWO-COMPONENT RESPONSE REGULATOR"/>
    <property type="match status" value="1"/>
</dbReference>
<reference evidence="6 7" key="1">
    <citation type="submission" date="2024-03" db="EMBL/GenBank/DDBJ databases">
        <title>Chitinophaga caseinilytica sp. nov., a casein hydrolysing bacterium isolated from forest soil.</title>
        <authorList>
            <person name="Lee D.S."/>
            <person name="Han D.M."/>
            <person name="Baek J.H."/>
            <person name="Choi D.G."/>
            <person name="Jeon J.H."/>
            <person name="Jeon C.O."/>
        </authorList>
    </citation>
    <scope>NUCLEOTIDE SEQUENCE [LARGE SCALE GENOMIC DNA]</scope>
    <source>
        <strain evidence="6 7">KACC 19118</strain>
    </source>
</reference>
<evidence type="ECO:0000313" key="6">
    <source>
        <dbReference type="EMBL" id="WZN44901.1"/>
    </source>
</evidence>
<keyword evidence="1 3" id="KW-0597">Phosphoprotein</keyword>
<dbReference type="SUPFAM" id="SSF52172">
    <property type="entry name" value="CheY-like"/>
    <property type="match status" value="1"/>
</dbReference>
<dbReference type="InterPro" id="IPR000792">
    <property type="entry name" value="Tscrpt_reg_LuxR_C"/>
</dbReference>
<evidence type="ECO:0000259" key="5">
    <source>
        <dbReference type="PROSITE" id="PS50110"/>
    </source>
</evidence>
<feature type="domain" description="Response regulatory" evidence="5">
    <location>
        <begin position="7"/>
        <end position="123"/>
    </location>
</feature>
<keyword evidence="7" id="KW-1185">Reference proteome</keyword>
<gene>
    <name evidence="6" type="ORF">WJU22_18560</name>
</gene>
<evidence type="ECO:0000259" key="4">
    <source>
        <dbReference type="PROSITE" id="PS50043"/>
    </source>
</evidence>
<evidence type="ECO:0000313" key="7">
    <source>
        <dbReference type="Proteomes" id="UP001449657"/>
    </source>
</evidence>
<dbReference type="InterPro" id="IPR039420">
    <property type="entry name" value="WalR-like"/>
</dbReference>
<dbReference type="PANTHER" id="PTHR43214">
    <property type="entry name" value="TWO-COMPONENT RESPONSE REGULATOR"/>
    <property type="match status" value="1"/>
</dbReference>
<dbReference type="Pfam" id="PF00072">
    <property type="entry name" value="Response_reg"/>
    <property type="match status" value="1"/>
</dbReference>
<feature type="modified residue" description="4-aspartylphosphate" evidence="3">
    <location>
        <position position="58"/>
    </location>
</feature>
<dbReference type="Proteomes" id="UP001449657">
    <property type="component" value="Chromosome"/>
</dbReference>